<reference evidence="1" key="3">
    <citation type="submission" date="2019-06" db="EMBL/GenBank/DDBJ databases">
        <authorList>
            <person name="Poynton C."/>
            <person name="Hasenbein S."/>
            <person name="Benoit J.B."/>
            <person name="Sepulveda M.S."/>
            <person name="Poelchau M.F."/>
            <person name="Murali S.C."/>
            <person name="Chen S."/>
            <person name="Glastad K.M."/>
            <person name="Werren J.H."/>
            <person name="Vineis J.H."/>
            <person name="Bowen J.L."/>
            <person name="Friedrich M."/>
            <person name="Jones J."/>
            <person name="Robertson H.M."/>
            <person name="Feyereisen R."/>
            <person name="Mechler-Hickson A."/>
            <person name="Mathers N."/>
            <person name="Lee C.E."/>
            <person name="Colbourne J.K."/>
            <person name="Biales A."/>
            <person name="Johnston J.S."/>
            <person name="Wellborn G.A."/>
            <person name="Rosendale A.J."/>
            <person name="Cridge A.G."/>
            <person name="Munoz-Torres M.C."/>
            <person name="Bain P.A."/>
            <person name="Manny A.R."/>
            <person name="Major K.M."/>
            <person name="Lambert F.N."/>
            <person name="Vulpe C.D."/>
            <person name="Tuck P."/>
            <person name="Blalock B.J."/>
            <person name="Lin Y.-Y."/>
            <person name="Smith M.E."/>
            <person name="Ochoa-Acuna H."/>
            <person name="Chen M.-J.M."/>
            <person name="Childers C.P."/>
            <person name="Qu J."/>
            <person name="Dugan S."/>
            <person name="Lee S.L."/>
            <person name="Chao H."/>
            <person name="Dinh H."/>
            <person name="Han Y."/>
            <person name="Doddapaneni H."/>
            <person name="Worley K.C."/>
            <person name="Muzny D.M."/>
            <person name="Gibbs R.A."/>
            <person name="Richards S."/>
        </authorList>
    </citation>
    <scope>NUCLEOTIDE SEQUENCE</scope>
    <source>
        <strain evidence="1">HAZT.00-mixed</strain>
        <tissue evidence="1">Whole organism</tissue>
    </source>
</reference>
<proteinExistence type="predicted"/>
<accession>A0A6A0HAJ8</accession>
<organism evidence="1">
    <name type="scientific">Hyalella azteca</name>
    <name type="common">Amphipod</name>
    <dbReference type="NCBI Taxonomy" id="294128"/>
    <lineage>
        <taxon>Eukaryota</taxon>
        <taxon>Metazoa</taxon>
        <taxon>Ecdysozoa</taxon>
        <taxon>Arthropoda</taxon>
        <taxon>Crustacea</taxon>
        <taxon>Multicrustacea</taxon>
        <taxon>Malacostraca</taxon>
        <taxon>Eumalacostraca</taxon>
        <taxon>Peracarida</taxon>
        <taxon>Amphipoda</taxon>
        <taxon>Senticaudata</taxon>
        <taxon>Talitrida</taxon>
        <taxon>Talitroidea</taxon>
        <taxon>Hyalellidae</taxon>
        <taxon>Hyalella</taxon>
    </lineage>
</organism>
<reference evidence="1" key="1">
    <citation type="submission" date="2014-08" db="EMBL/GenBank/DDBJ databases">
        <authorList>
            <person name="Murali S."/>
            <person name="Richards S."/>
            <person name="Bandaranaike D."/>
            <person name="Bellair M."/>
            <person name="Blankenburg K."/>
            <person name="Chao H."/>
            <person name="Dinh H."/>
            <person name="Doddapaneni H."/>
            <person name="Dugan-Rocha S."/>
            <person name="Elkadiri S."/>
            <person name="Gnanaolivu R."/>
            <person name="Hughes D."/>
            <person name="Lee S."/>
            <person name="Li M."/>
            <person name="Ming W."/>
            <person name="Munidasa M."/>
            <person name="Muniz J."/>
            <person name="Nguyen L."/>
            <person name="Osuji N."/>
            <person name="Pu L.-L."/>
            <person name="Puazo M."/>
            <person name="Skinner E."/>
            <person name="Qu C."/>
            <person name="Quiroz J."/>
            <person name="Raj R."/>
            <person name="Weissenberger G."/>
            <person name="Xin Y."/>
            <person name="Zou X."/>
            <person name="Han Y."/>
            <person name="Worley K."/>
            <person name="Muzny D."/>
            <person name="Gibbs R."/>
        </authorList>
    </citation>
    <scope>NUCLEOTIDE SEQUENCE</scope>
    <source>
        <strain evidence="1">HAZT.00-mixed</strain>
        <tissue evidence="1">Whole organism</tissue>
    </source>
</reference>
<gene>
    <name evidence="1" type="ORF">HAZT_HAZT010468</name>
</gene>
<dbReference type="EMBL" id="JQDR03003047">
    <property type="protein sequence ID" value="KAA0202786.1"/>
    <property type="molecule type" value="Genomic_DNA"/>
</dbReference>
<evidence type="ECO:0000313" key="1">
    <source>
        <dbReference type="EMBL" id="KAA0202786.1"/>
    </source>
</evidence>
<protein>
    <submittedName>
        <fullName evidence="1">Uncharacterized protein</fullName>
    </submittedName>
</protein>
<comment type="caution">
    <text evidence="1">The sequence shown here is derived from an EMBL/GenBank/DDBJ whole genome shotgun (WGS) entry which is preliminary data.</text>
</comment>
<sequence>MDFSNNPFLFDDPAVTAENDPMVNPFFDGGGLDFSSVNYEGINPFSDQIGESSGIGAGLFGDASSYPIDINPFGEVDVQRVKTSQTSFAITSSSTTFSICSSTSPGITCKTFTSPSAIIAGSSSKTSFTTTI</sequence>
<dbReference type="Proteomes" id="UP000711488">
    <property type="component" value="Unassembled WGS sequence"/>
</dbReference>
<reference evidence="1" key="2">
    <citation type="journal article" date="2018" name="Environ. Sci. Technol.">
        <title>The Toxicogenome of Hyalella azteca: A Model for Sediment Ecotoxicology and Evolutionary Toxicology.</title>
        <authorList>
            <person name="Poynton H.C."/>
            <person name="Hasenbein S."/>
            <person name="Benoit J.B."/>
            <person name="Sepulveda M.S."/>
            <person name="Poelchau M.F."/>
            <person name="Hughes D.S.T."/>
            <person name="Murali S.C."/>
            <person name="Chen S."/>
            <person name="Glastad K.M."/>
            <person name="Goodisman M.A.D."/>
            <person name="Werren J.H."/>
            <person name="Vineis J.H."/>
            <person name="Bowen J.L."/>
            <person name="Friedrich M."/>
            <person name="Jones J."/>
            <person name="Robertson H.M."/>
            <person name="Feyereisen R."/>
            <person name="Mechler-Hickson A."/>
            <person name="Mathers N."/>
            <person name="Lee C.E."/>
            <person name="Colbourne J.K."/>
            <person name="Biales A."/>
            <person name="Johnston J.S."/>
            <person name="Wellborn G.A."/>
            <person name="Rosendale A.J."/>
            <person name="Cridge A.G."/>
            <person name="Munoz-Torres M.C."/>
            <person name="Bain P.A."/>
            <person name="Manny A.R."/>
            <person name="Major K.M."/>
            <person name="Lambert F.N."/>
            <person name="Vulpe C.D."/>
            <person name="Tuck P."/>
            <person name="Blalock B.J."/>
            <person name="Lin Y.Y."/>
            <person name="Smith M.E."/>
            <person name="Ochoa-Acuna H."/>
            <person name="Chen M.M."/>
            <person name="Childers C.P."/>
            <person name="Qu J."/>
            <person name="Dugan S."/>
            <person name="Lee S.L."/>
            <person name="Chao H."/>
            <person name="Dinh H."/>
            <person name="Han Y."/>
            <person name="Doddapaneni H."/>
            <person name="Worley K.C."/>
            <person name="Muzny D.M."/>
            <person name="Gibbs R.A."/>
            <person name="Richards S."/>
        </authorList>
    </citation>
    <scope>NUCLEOTIDE SEQUENCE</scope>
    <source>
        <strain evidence="1">HAZT.00-mixed</strain>
        <tissue evidence="1">Whole organism</tissue>
    </source>
</reference>
<name>A0A6A0HAJ8_HYAAZ</name>
<dbReference type="AlphaFoldDB" id="A0A6A0HAJ8"/>